<evidence type="ECO:0000313" key="2">
    <source>
        <dbReference type="Proteomes" id="UP000198670"/>
    </source>
</evidence>
<accession>A0A1I3VQG7</accession>
<keyword evidence="2" id="KW-1185">Reference proteome</keyword>
<reference evidence="1 2" key="1">
    <citation type="submission" date="2016-10" db="EMBL/GenBank/DDBJ databases">
        <authorList>
            <person name="de Groot N.N."/>
        </authorList>
    </citation>
    <scope>NUCLEOTIDE SEQUENCE [LARGE SCALE GENOMIC DNA]</scope>
    <source>
        <strain evidence="1 2">RK1</strain>
    </source>
</reference>
<evidence type="ECO:0000313" key="1">
    <source>
        <dbReference type="EMBL" id="SFJ96507.1"/>
    </source>
</evidence>
<proteinExistence type="predicted"/>
<gene>
    <name evidence="1" type="ORF">SAMN05444682_11824</name>
</gene>
<organism evidence="1 2">
    <name type="scientific">Parapedobacter indicus</name>
    <dbReference type="NCBI Taxonomy" id="1477437"/>
    <lineage>
        <taxon>Bacteria</taxon>
        <taxon>Pseudomonadati</taxon>
        <taxon>Bacteroidota</taxon>
        <taxon>Sphingobacteriia</taxon>
        <taxon>Sphingobacteriales</taxon>
        <taxon>Sphingobacteriaceae</taxon>
        <taxon>Parapedobacter</taxon>
    </lineage>
</organism>
<protein>
    <submittedName>
        <fullName evidence="1">Uncharacterized protein</fullName>
    </submittedName>
</protein>
<dbReference type="STRING" id="1477437.SAMN05444682_11824"/>
<dbReference type="EMBL" id="FOQO01000018">
    <property type="protein sequence ID" value="SFJ96507.1"/>
    <property type="molecule type" value="Genomic_DNA"/>
</dbReference>
<sequence length="84" mass="10293">MLLDAWNKQQWIYDQLDNAWYTPEEFKTKWKLLVTDHNLNRFVARSPEFGIAESLENSRRALERAEELHKKLQGYYEVELRRKH</sequence>
<dbReference type="AlphaFoldDB" id="A0A1I3VQG7"/>
<name>A0A1I3VQG7_9SPHI</name>
<dbReference type="Proteomes" id="UP000198670">
    <property type="component" value="Unassembled WGS sequence"/>
</dbReference>